<name>A0A6G1J7K1_9PLEO</name>
<keyword evidence="1" id="KW-0812">Transmembrane</keyword>
<dbReference type="EMBL" id="MU005577">
    <property type="protein sequence ID" value="KAF2686205.1"/>
    <property type="molecule type" value="Genomic_DNA"/>
</dbReference>
<evidence type="ECO:0000256" key="2">
    <source>
        <dbReference type="SAM" id="SignalP"/>
    </source>
</evidence>
<dbReference type="OrthoDB" id="5340195at2759"/>
<dbReference type="PANTHER" id="PTHR35041:SF3">
    <property type="entry name" value="FORMYLMETHIONINE DEFORMYLASE-LIKE PROTEIN"/>
    <property type="match status" value="1"/>
</dbReference>
<dbReference type="AlphaFoldDB" id="A0A6G1J7K1"/>
<feature type="transmembrane region" description="Helical" evidence="1">
    <location>
        <begin position="511"/>
        <end position="533"/>
    </location>
</feature>
<keyword evidence="1" id="KW-1133">Transmembrane helix</keyword>
<feature type="transmembrane region" description="Helical" evidence="1">
    <location>
        <begin position="102"/>
        <end position="130"/>
    </location>
</feature>
<dbReference type="PANTHER" id="PTHR35041">
    <property type="entry name" value="MEDIATOR OF RNA POLYMERASE II TRANSCRIPTION SUBUNIT 1"/>
    <property type="match status" value="1"/>
</dbReference>
<protein>
    <submittedName>
        <fullName evidence="3">Uncharacterized protein</fullName>
    </submittedName>
</protein>
<feature type="chain" id="PRO_5026147495" evidence="2">
    <location>
        <begin position="22"/>
        <end position="643"/>
    </location>
</feature>
<accession>A0A6G1J7K1</accession>
<proteinExistence type="predicted"/>
<dbReference type="Proteomes" id="UP000799291">
    <property type="component" value="Unassembled WGS sequence"/>
</dbReference>
<evidence type="ECO:0000256" key="1">
    <source>
        <dbReference type="SAM" id="Phobius"/>
    </source>
</evidence>
<feature type="transmembrane region" description="Helical" evidence="1">
    <location>
        <begin position="37"/>
        <end position="60"/>
    </location>
</feature>
<evidence type="ECO:0000313" key="3">
    <source>
        <dbReference type="EMBL" id="KAF2686205.1"/>
    </source>
</evidence>
<feature type="signal peptide" evidence="2">
    <location>
        <begin position="1"/>
        <end position="21"/>
    </location>
</feature>
<organism evidence="3 4">
    <name type="scientific">Lentithecium fluviatile CBS 122367</name>
    <dbReference type="NCBI Taxonomy" id="1168545"/>
    <lineage>
        <taxon>Eukaryota</taxon>
        <taxon>Fungi</taxon>
        <taxon>Dikarya</taxon>
        <taxon>Ascomycota</taxon>
        <taxon>Pezizomycotina</taxon>
        <taxon>Dothideomycetes</taxon>
        <taxon>Pleosporomycetidae</taxon>
        <taxon>Pleosporales</taxon>
        <taxon>Massarineae</taxon>
        <taxon>Lentitheciaceae</taxon>
        <taxon>Lentithecium</taxon>
    </lineage>
</organism>
<gene>
    <name evidence="3" type="ORF">K458DRAFT_441784</name>
</gene>
<reference evidence="3" key="1">
    <citation type="journal article" date="2020" name="Stud. Mycol.">
        <title>101 Dothideomycetes genomes: a test case for predicting lifestyles and emergence of pathogens.</title>
        <authorList>
            <person name="Haridas S."/>
            <person name="Albert R."/>
            <person name="Binder M."/>
            <person name="Bloem J."/>
            <person name="Labutti K."/>
            <person name="Salamov A."/>
            <person name="Andreopoulos B."/>
            <person name="Baker S."/>
            <person name="Barry K."/>
            <person name="Bills G."/>
            <person name="Bluhm B."/>
            <person name="Cannon C."/>
            <person name="Castanera R."/>
            <person name="Culley D."/>
            <person name="Daum C."/>
            <person name="Ezra D."/>
            <person name="Gonzalez J."/>
            <person name="Henrissat B."/>
            <person name="Kuo A."/>
            <person name="Liang C."/>
            <person name="Lipzen A."/>
            <person name="Lutzoni F."/>
            <person name="Magnuson J."/>
            <person name="Mondo S."/>
            <person name="Nolan M."/>
            <person name="Ohm R."/>
            <person name="Pangilinan J."/>
            <person name="Park H.-J."/>
            <person name="Ramirez L."/>
            <person name="Alfaro M."/>
            <person name="Sun H."/>
            <person name="Tritt A."/>
            <person name="Yoshinaga Y."/>
            <person name="Zwiers L.-H."/>
            <person name="Turgeon B."/>
            <person name="Goodwin S."/>
            <person name="Spatafora J."/>
            <person name="Crous P."/>
            <person name="Grigoriev I."/>
        </authorList>
    </citation>
    <scope>NUCLEOTIDE SEQUENCE</scope>
    <source>
        <strain evidence="3">CBS 122367</strain>
    </source>
</reference>
<keyword evidence="1" id="KW-0472">Membrane</keyword>
<sequence>MMVASFLVGICLALSQHLLYANLHHKSMDDEGEKVRMVLYGRAFAYFSKIAFGGCCILVFRQRIWRTFRSSALSVLSIDQLFLATEDPSLFVNWETISNAPLAVAMALVIWLIPLATIIFSPGALSFGWYQETGSANISVPNLNFSMESYADWRTPIQMADGTKKRQLMFYNTTDMKQEEEGWFDYFDQPSSDLTRVSLMTAYSLVDHPLNRPDARIKSCGGNYNCTYTASFVGPGYKCEMVANGPEDDAKLAELGAPFNTSELIPRGQHVYLSDVDKGEYNKPQYDQLGEGGKPNGTIPDGLGVFKAEPVLWIGYSINSTVKLAPDDPLAKNWTARYDPHIFRCIHYETKYTIKYNYTDFAFTMETEYEYLSPIVDTNFTLSDNGTVDYNNPSPAANYVSPRTDVPRYKKVAAYHAMGQSLREFLRGKIELTPELPKGPSFARVDSEIAQTTLVSNMTSTPTEDLPDKLQRFYGDMLLSLFSAPKMLVVSETMAEVQRSRFQSTFIYSPAKLWGCYAPVIFFTLIILLMGAWTIHQDGTTFSVGFSRIMVTTRNQTLDDISRGACLGNDPFPMELMHTKLQFGVLNDYGELEYIGQDGLQGVGHCAFGVPSEVSFIQRGVPYAGLRRRPERRITGVQKEKTD</sequence>
<keyword evidence="2" id="KW-0732">Signal</keyword>
<keyword evidence="4" id="KW-1185">Reference proteome</keyword>
<evidence type="ECO:0000313" key="4">
    <source>
        <dbReference type="Proteomes" id="UP000799291"/>
    </source>
</evidence>